<feature type="repeat" description="2" evidence="10">
    <location>
        <begin position="210"/>
        <end position="291"/>
    </location>
</feature>
<evidence type="ECO:0000256" key="11">
    <source>
        <dbReference type="PROSITE-ProRule" id="PRU00469"/>
    </source>
</evidence>
<feature type="binding site" evidence="10">
    <location>
        <position position="25"/>
    </location>
    <ligand>
        <name>Zn(2+)</name>
        <dbReference type="ChEBI" id="CHEBI:29105"/>
    </ligand>
</feature>
<evidence type="ECO:0000256" key="9">
    <source>
        <dbReference type="ARBA" id="ARBA00053882"/>
    </source>
</evidence>
<protein>
    <recommendedName>
        <fullName evidence="2 10">Transcription initiation factor IIB</fullName>
        <shortName evidence="10">TFIIB</shortName>
    </recommendedName>
</protein>
<accession>A0A075GRT6</accession>
<dbReference type="SUPFAM" id="SSF57783">
    <property type="entry name" value="Zinc beta-ribbon"/>
    <property type="match status" value="1"/>
</dbReference>
<dbReference type="PRINTS" id="PR00685">
    <property type="entry name" value="TIFACTORIIB"/>
</dbReference>
<reference evidence="13" key="1">
    <citation type="journal article" date="2014" name="Genome Biol. Evol.">
        <title>Pangenome evidence for extensive interdomain horizontal transfer affecting lineage core and shell genes in uncultured planktonic thaumarchaeota and euryarchaeota.</title>
        <authorList>
            <person name="Deschamps P."/>
            <person name="Zivanovic Y."/>
            <person name="Moreira D."/>
            <person name="Rodriguez-Valera F."/>
            <person name="Lopez-Garcia P."/>
        </authorList>
    </citation>
    <scope>NUCLEOTIDE SEQUENCE</scope>
</reference>
<gene>
    <name evidence="13" type="primary">GTF2B</name>
    <name evidence="13" type="synonym">SUA7</name>
    <name evidence="10 13" type="synonym">tfb</name>
    <name evidence="13" type="synonym">TFIIB</name>
</gene>
<evidence type="ECO:0000256" key="5">
    <source>
        <dbReference type="ARBA" id="ARBA00022771"/>
    </source>
</evidence>
<evidence type="ECO:0000256" key="4">
    <source>
        <dbReference type="ARBA" id="ARBA00022737"/>
    </source>
</evidence>
<dbReference type="EMBL" id="KF900770">
    <property type="protein sequence ID" value="AIF06444.1"/>
    <property type="molecule type" value="Genomic_DNA"/>
</dbReference>
<evidence type="ECO:0000256" key="7">
    <source>
        <dbReference type="ARBA" id="ARBA00023015"/>
    </source>
</evidence>
<dbReference type="Gene3D" id="1.10.472.170">
    <property type="match status" value="1"/>
</dbReference>
<dbReference type="Pfam" id="PF08271">
    <property type="entry name" value="Zn_Ribbon_TF"/>
    <property type="match status" value="1"/>
</dbReference>
<dbReference type="GO" id="GO:0017025">
    <property type="term" value="F:TBP-class protein binding"/>
    <property type="evidence" value="ECO:0007669"/>
    <property type="project" value="InterPro"/>
</dbReference>
<dbReference type="InterPro" id="IPR023486">
    <property type="entry name" value="TFIIB_CS"/>
</dbReference>
<dbReference type="InterPro" id="IPR036915">
    <property type="entry name" value="Cyclin-like_sf"/>
</dbReference>
<dbReference type="NCBIfam" id="NF001658">
    <property type="entry name" value="PRK00423.1"/>
    <property type="match status" value="1"/>
</dbReference>
<evidence type="ECO:0000256" key="10">
    <source>
        <dbReference type="HAMAP-Rule" id="MF_00383"/>
    </source>
</evidence>
<evidence type="ECO:0000256" key="3">
    <source>
        <dbReference type="ARBA" id="ARBA00022723"/>
    </source>
</evidence>
<dbReference type="CDD" id="cd20550">
    <property type="entry name" value="CYCLIN_TFIIB_archaea_like_rpt2"/>
    <property type="match status" value="1"/>
</dbReference>
<dbReference type="FunFam" id="1.10.472.10:FF:000023">
    <property type="entry name" value="Transcription initiation factor IIB"/>
    <property type="match status" value="1"/>
</dbReference>
<feature type="repeat" description="1" evidence="10">
    <location>
        <begin position="116"/>
        <end position="199"/>
    </location>
</feature>
<dbReference type="InterPro" id="IPR013763">
    <property type="entry name" value="Cyclin-like_dom"/>
</dbReference>
<keyword evidence="8 10" id="KW-0804">Transcription</keyword>
<dbReference type="GO" id="GO:0097550">
    <property type="term" value="C:transcription preinitiation complex"/>
    <property type="evidence" value="ECO:0007669"/>
    <property type="project" value="TreeGrafter"/>
</dbReference>
<dbReference type="GO" id="GO:0070897">
    <property type="term" value="P:transcription preinitiation complex assembly"/>
    <property type="evidence" value="ECO:0007669"/>
    <property type="project" value="InterPro"/>
</dbReference>
<dbReference type="AlphaFoldDB" id="A0A075GRT6"/>
<evidence type="ECO:0000313" key="13">
    <source>
        <dbReference type="EMBL" id="AIF06444.1"/>
    </source>
</evidence>
<feature type="domain" description="TFIIB-type" evidence="12">
    <location>
        <begin position="1"/>
        <end position="30"/>
    </location>
</feature>
<dbReference type="GO" id="GO:0003743">
    <property type="term" value="F:translation initiation factor activity"/>
    <property type="evidence" value="ECO:0007669"/>
    <property type="project" value="UniProtKB-KW"/>
</dbReference>
<sequence>MKCPECNSRSLERDETRGEVVCQDCGLVLEDNVIDQGAEWRVFSPEQGDQRARTGAPMTVMLHDKGLSTDIDWQNKDYSGKTINSRYRSQFYRMRKWQKRSRVSNATERNLAMALAELDRMASRLELPKSVREAAAVNYKKAVEKRLIRGRSIEGVAAASLYAACRQCGVPRTLDEIGQASRTGRKEIGRTYRFMVRELKMKIMPTGPEDYISRFCSGLGLDAEVEAKAYELIKAAQEKELTSGRGPTGIAASIIYIASVLCGKRRTQREVAEVAGVTEVTIRNRYKELIQNLNIELDI</sequence>
<proteinExistence type="inferred from homology"/>
<feature type="binding site" evidence="10">
    <location>
        <position position="22"/>
    </location>
    <ligand>
        <name>Zn(2+)</name>
        <dbReference type="ChEBI" id="CHEBI:29105"/>
    </ligand>
</feature>
<comment type="function">
    <text evidence="9 10">Stabilizes TBP binding to an archaeal box-A promoter. Also responsible for recruiting RNA polymerase II to the pre-initiation complex (DNA-TBP-TFIIB).</text>
</comment>
<feature type="binding site" evidence="10">
    <location>
        <position position="3"/>
    </location>
    <ligand>
        <name>Zn(2+)</name>
        <dbReference type="ChEBI" id="CHEBI:29105"/>
    </ligand>
</feature>
<keyword evidence="3 10" id="KW-0479">Metal-binding</keyword>
<keyword evidence="13" id="KW-0648">Protein biosynthesis</keyword>
<dbReference type="InterPro" id="IPR013137">
    <property type="entry name" value="Znf_TFIIB"/>
</dbReference>
<dbReference type="InterPro" id="IPR000812">
    <property type="entry name" value="TFIIB"/>
</dbReference>
<evidence type="ECO:0000256" key="8">
    <source>
        <dbReference type="ARBA" id="ARBA00023163"/>
    </source>
</evidence>
<keyword evidence="5 11" id="KW-0863">Zinc-finger</keyword>
<evidence type="ECO:0000256" key="2">
    <source>
        <dbReference type="ARBA" id="ARBA00013932"/>
    </source>
</evidence>
<name>A0A075GRT6_9EURY</name>
<dbReference type="PROSITE" id="PS00782">
    <property type="entry name" value="TFIIB"/>
    <property type="match status" value="1"/>
</dbReference>
<dbReference type="SMART" id="SM00385">
    <property type="entry name" value="CYCLIN"/>
    <property type="match status" value="2"/>
</dbReference>
<feature type="binding site" evidence="10">
    <location>
        <position position="6"/>
    </location>
    <ligand>
        <name>Zn(2+)</name>
        <dbReference type="ChEBI" id="CHEBI:29105"/>
    </ligand>
</feature>
<dbReference type="FunFam" id="1.10.472.170:FF:000001">
    <property type="entry name" value="Transcription initiation factor IIB"/>
    <property type="match status" value="1"/>
</dbReference>
<evidence type="ECO:0000256" key="1">
    <source>
        <dbReference type="ARBA" id="ARBA00010857"/>
    </source>
</evidence>
<dbReference type="Gene3D" id="1.10.472.10">
    <property type="entry name" value="Cyclin-like"/>
    <property type="match status" value="1"/>
</dbReference>
<dbReference type="PANTHER" id="PTHR11618">
    <property type="entry name" value="TRANSCRIPTION INITIATION FACTOR IIB-RELATED"/>
    <property type="match status" value="1"/>
</dbReference>
<dbReference type="GO" id="GO:0003700">
    <property type="term" value="F:DNA-binding transcription factor activity"/>
    <property type="evidence" value="ECO:0007669"/>
    <property type="project" value="UniProtKB-UniRule"/>
</dbReference>
<dbReference type="InterPro" id="IPR013150">
    <property type="entry name" value="TFIIB_cyclin"/>
</dbReference>
<dbReference type="Pfam" id="PF00382">
    <property type="entry name" value="TFIIB"/>
    <property type="match status" value="2"/>
</dbReference>
<dbReference type="SUPFAM" id="SSF47954">
    <property type="entry name" value="Cyclin-like"/>
    <property type="match status" value="2"/>
</dbReference>
<evidence type="ECO:0000259" key="12">
    <source>
        <dbReference type="PROSITE" id="PS51134"/>
    </source>
</evidence>
<dbReference type="CDD" id="cd20549">
    <property type="entry name" value="CYCLIN_TFIIB_archaea_like_rpt1"/>
    <property type="match status" value="1"/>
</dbReference>
<keyword evidence="4 10" id="KW-0677">Repeat</keyword>
<keyword evidence="7 10" id="KW-0805">Transcription regulation</keyword>
<dbReference type="PROSITE" id="PS51134">
    <property type="entry name" value="ZF_TFIIB"/>
    <property type="match status" value="1"/>
</dbReference>
<comment type="similarity">
    <text evidence="1 10">Belongs to the TFIIB family.</text>
</comment>
<keyword evidence="13" id="KW-0396">Initiation factor</keyword>
<dbReference type="PANTHER" id="PTHR11618:SF13">
    <property type="entry name" value="TRANSCRIPTION INITIATION FACTOR IIB"/>
    <property type="match status" value="1"/>
</dbReference>
<organism evidence="13">
    <name type="scientific">uncultured marine group II/III euryarchaeote KM3_192_C12</name>
    <dbReference type="NCBI Taxonomy" id="1457964"/>
    <lineage>
        <taxon>Archaea</taxon>
        <taxon>Methanobacteriati</taxon>
        <taxon>Methanobacteriota</taxon>
        <taxon>environmental samples</taxon>
    </lineage>
</organism>
<evidence type="ECO:0000256" key="6">
    <source>
        <dbReference type="ARBA" id="ARBA00022833"/>
    </source>
</evidence>
<dbReference type="GO" id="GO:0008270">
    <property type="term" value="F:zinc ion binding"/>
    <property type="evidence" value="ECO:0007669"/>
    <property type="project" value="UniProtKB-UniRule"/>
</dbReference>
<dbReference type="HAMAP" id="MF_00383">
    <property type="entry name" value="TF2B_arch"/>
    <property type="match status" value="1"/>
</dbReference>
<dbReference type="InterPro" id="IPR023484">
    <property type="entry name" value="TFIIB_arc"/>
</dbReference>
<keyword evidence="6 10" id="KW-0862">Zinc</keyword>